<keyword evidence="1" id="KW-0068">Autocatalytic cleavage</keyword>
<organism evidence="5">
    <name type="scientific">Mammaliicoccus phage MSShimriz1</name>
    <dbReference type="NCBI Taxonomy" id="3230127"/>
    <lineage>
        <taxon>Viruses</taxon>
    </lineage>
</organism>
<dbReference type="InterPro" id="IPR049430">
    <property type="entry name" value="UvsW_N_sf"/>
</dbReference>
<protein>
    <submittedName>
        <fullName evidence="5">DNA helicase</fullName>
    </submittedName>
</protein>
<dbReference type="InterPro" id="IPR027417">
    <property type="entry name" value="P-loop_NTPase"/>
</dbReference>
<dbReference type="Gene3D" id="3.30.780.20">
    <property type="match status" value="1"/>
</dbReference>
<dbReference type="InterPro" id="IPR003586">
    <property type="entry name" value="Hint_dom_C"/>
</dbReference>
<dbReference type="InterPro" id="IPR027434">
    <property type="entry name" value="Homing_endonucl"/>
</dbReference>
<dbReference type="InterPro" id="IPR006141">
    <property type="entry name" value="Intein_N"/>
</dbReference>
<feature type="domain" description="DOD-type homing endonuclease" evidence="3">
    <location>
        <begin position="273"/>
        <end position="409"/>
    </location>
</feature>
<dbReference type="InterPro" id="IPR004042">
    <property type="entry name" value="Intein_endonuc_central"/>
</dbReference>
<dbReference type="Pfam" id="PF14890">
    <property type="entry name" value="Intein_splicing"/>
    <property type="match status" value="1"/>
</dbReference>
<evidence type="ECO:0000259" key="3">
    <source>
        <dbReference type="PROSITE" id="PS50819"/>
    </source>
</evidence>
<proteinExistence type="predicted"/>
<dbReference type="SMART" id="SM00490">
    <property type="entry name" value="HELICc"/>
    <property type="match status" value="1"/>
</dbReference>
<dbReference type="GO" id="GO:0003677">
    <property type="term" value="F:DNA binding"/>
    <property type="evidence" value="ECO:0007669"/>
    <property type="project" value="TreeGrafter"/>
</dbReference>
<dbReference type="SUPFAM" id="SSF55608">
    <property type="entry name" value="Homing endonucleases"/>
    <property type="match status" value="1"/>
</dbReference>
<dbReference type="PRINTS" id="PR00379">
    <property type="entry name" value="INTEIN"/>
</dbReference>
<reference evidence="5" key="1">
    <citation type="submission" date="2024-06" db="EMBL/GenBank/DDBJ databases">
        <authorList>
            <person name="Ashkenazi R."/>
            <person name="Lipszyc R.R."/>
            <person name="Braunstein R."/>
            <person name="Yerushalmy O."/>
            <person name="Alkalay-Oren S."/>
            <person name="Coppenhagn-Glazer S."/>
            <person name="Hazan R."/>
        </authorList>
    </citation>
    <scope>NUCLEOTIDE SEQUENCE</scope>
</reference>
<keyword evidence="5" id="KW-0547">Nucleotide-binding</keyword>
<dbReference type="PROSITE" id="PS50818">
    <property type="entry name" value="INTEIN_C_TER"/>
    <property type="match status" value="1"/>
</dbReference>
<keyword evidence="2" id="KW-0651">Protein splicing</keyword>
<keyword evidence="5" id="KW-0378">Hydrolase</keyword>
<dbReference type="PROSITE" id="PS50819">
    <property type="entry name" value="INTEIN_ENDONUCLEASE"/>
    <property type="match status" value="1"/>
</dbReference>
<dbReference type="GO" id="GO:0004519">
    <property type="term" value="F:endonuclease activity"/>
    <property type="evidence" value="ECO:0007669"/>
    <property type="project" value="InterPro"/>
</dbReference>
<dbReference type="InterPro" id="IPR052511">
    <property type="entry name" value="ATP-dep_Helicase"/>
</dbReference>
<dbReference type="PROSITE" id="PS50817">
    <property type="entry name" value="INTEIN_N_TER"/>
    <property type="match status" value="1"/>
</dbReference>
<dbReference type="InterPro" id="IPR004860">
    <property type="entry name" value="LAGLIDADG_dom"/>
</dbReference>
<dbReference type="PROSITE" id="PS51194">
    <property type="entry name" value="HELICASE_CTER"/>
    <property type="match status" value="1"/>
</dbReference>
<dbReference type="InterPro" id="IPR003587">
    <property type="entry name" value="Hint_dom_N"/>
</dbReference>
<accession>A0AAU8GRT6</accession>
<dbReference type="NCBIfam" id="TIGR01445">
    <property type="entry name" value="intein_Nterm"/>
    <property type="match status" value="1"/>
</dbReference>
<evidence type="ECO:0000256" key="2">
    <source>
        <dbReference type="ARBA" id="ARBA00023000"/>
    </source>
</evidence>
<dbReference type="Pfam" id="PF14528">
    <property type="entry name" value="LAGLIDADG_3"/>
    <property type="match status" value="1"/>
</dbReference>
<dbReference type="SMART" id="SM00305">
    <property type="entry name" value="HintC"/>
    <property type="match status" value="1"/>
</dbReference>
<dbReference type="SUPFAM" id="SSF51294">
    <property type="entry name" value="Hedgehog/intein (Hint) domain"/>
    <property type="match status" value="1"/>
</dbReference>
<dbReference type="GO" id="GO:0004386">
    <property type="term" value="F:helicase activity"/>
    <property type="evidence" value="ECO:0007669"/>
    <property type="project" value="UniProtKB-KW"/>
</dbReference>
<name>A0AAU8GRT6_9VIRU</name>
<dbReference type="Pfam" id="PF00271">
    <property type="entry name" value="Helicase_C"/>
    <property type="match status" value="1"/>
</dbReference>
<keyword evidence="5" id="KW-0067">ATP-binding</keyword>
<dbReference type="CDD" id="cd00081">
    <property type="entry name" value="Hint"/>
    <property type="match status" value="1"/>
</dbReference>
<dbReference type="PANTHER" id="PTHR47962">
    <property type="entry name" value="ATP-DEPENDENT HELICASE LHR-RELATED-RELATED"/>
    <property type="match status" value="1"/>
</dbReference>
<dbReference type="PANTHER" id="PTHR47962:SF5">
    <property type="entry name" value="ATP-DEPENDENT HELICASE LHR-RELATED"/>
    <property type="match status" value="1"/>
</dbReference>
<evidence type="ECO:0000256" key="1">
    <source>
        <dbReference type="ARBA" id="ARBA00022813"/>
    </source>
</evidence>
<dbReference type="InterPro" id="IPR030934">
    <property type="entry name" value="Intein_C"/>
</dbReference>
<keyword evidence="5" id="KW-0347">Helicase</keyword>
<dbReference type="SMART" id="SM00306">
    <property type="entry name" value="HintN"/>
    <property type="match status" value="1"/>
</dbReference>
<dbReference type="EMBL" id="PP931174">
    <property type="protein sequence ID" value="XCH45109.1"/>
    <property type="molecule type" value="Genomic_DNA"/>
</dbReference>
<dbReference type="Gene3D" id="3.40.50.300">
    <property type="entry name" value="P-loop containing nucleotide triphosphate hydrolases"/>
    <property type="match status" value="2"/>
</dbReference>
<dbReference type="GO" id="GO:0016539">
    <property type="term" value="P:intein-mediated protein splicing"/>
    <property type="evidence" value="ECO:0007669"/>
    <property type="project" value="InterPro"/>
</dbReference>
<dbReference type="SUPFAM" id="SSF52540">
    <property type="entry name" value="P-loop containing nucleoside triphosphate hydrolases"/>
    <property type="match status" value="2"/>
</dbReference>
<dbReference type="NCBIfam" id="TIGR01443">
    <property type="entry name" value="intein_Cterm"/>
    <property type="match status" value="1"/>
</dbReference>
<dbReference type="Gene3D" id="2.170.16.10">
    <property type="entry name" value="Hedgehog/Intein (Hint) domain"/>
    <property type="match status" value="2"/>
</dbReference>
<dbReference type="InterPro" id="IPR036844">
    <property type="entry name" value="Hint_dom_sf"/>
</dbReference>
<feature type="domain" description="Helicase C-terminal" evidence="4">
    <location>
        <begin position="856"/>
        <end position="1000"/>
    </location>
</feature>
<evidence type="ECO:0000313" key="5">
    <source>
        <dbReference type="EMBL" id="XCH45109.1"/>
    </source>
</evidence>
<dbReference type="InterPro" id="IPR006142">
    <property type="entry name" value="INTEIN"/>
</dbReference>
<dbReference type="GO" id="GO:0016887">
    <property type="term" value="F:ATP hydrolysis activity"/>
    <property type="evidence" value="ECO:0007669"/>
    <property type="project" value="TreeGrafter"/>
</dbReference>
<dbReference type="Gene3D" id="3.10.28.10">
    <property type="entry name" value="Homing endonucleases"/>
    <property type="match status" value="1"/>
</dbReference>
<sequence length="1002" mass="115381">MKLIVKNLYTHVHFEEGDYYLKDVFLKRVHKTIGARQDGFQFSPAYKRGSWDGYVDFYDYEENKFPTGLLPKVTNLLGELQTRYSFQYEIEYQRDESFLAEEDIDEEITLLDNNVGEITLRGYQYEAVYNSLTYYNGIVHVATNGGKCLSKDSKILTPEGYKTLGDIFNENGLSLSAKEEVTPIKYPLINRYGEIEYTSHFTKNGLRKTRRIKTDRGIELNNTYNHPLLVLEGHDFVWKNTEDIKEGDILISRKGDNKYGKDITITSEEEAFVLGCMIADSHMGLNYRLSFSNDKEELLQAVSNYWSTLSDKETYYDIHHKSKGITIHLHDKKVAMEFYDKFGIELGVSKDKRVPKCILKSPKNIQVAFLSGYLECESSIAKDGRDMEVISASKELLEQIQIMLFNLGVDNYLNTKVVKGYEQNYYGRLRVKTRELKYLLSLLDFKTEQRIKQKDYVLNKEYKSQYGNKIEGLREKLKDYRDFLHIDKKEFSKYIQRDSISIDRLREILELYPGGKGEDKFKELADTNIVYQKVKSVEEGEVIPTFDVCMPETHSFIANTIVNHNTEMASGIIDQLLPQLKKGERIAFFTGSSEIFHQSADRLKERLNIPIGKVGAGQFDVKQVTVVMVPTMNASLKDPAQGVKFTPKQNISKKIATEILPKFDGGGSNQKKLLSMLIKGFQPKTKVDQTVKDTLIKVYEKSSSDSEVLMNLKSFNADYQNIIREKNTSKYDKYKRMREFLDSVAVMIVDEAHHSKSDTWYLNLMTCENALYRVALTGSIDKKDEMLWMRLQALFGEVIVRTTNSYLIDQGHSAKPTINMIPIAQPTDIEKVKEYREAYDKGITNNSFRNKVIAKLAERWYNNDKGVLIIVNFIQHGENISELLDDLGVDHYFLHGEIDSNTRKEKLNDMRSGKLKVMIATSLIDEGVDISGINALILGASGKSLRQTLQRIGRALRKKKDDNTTQIFDFNDMTHRFLLGHAGERLKIYDEEEFEVKYVGKK</sequence>
<dbReference type="InterPro" id="IPR001650">
    <property type="entry name" value="Helicase_C-like"/>
</dbReference>
<evidence type="ECO:0000259" key="4">
    <source>
        <dbReference type="PROSITE" id="PS51194"/>
    </source>
</evidence>